<dbReference type="AlphaFoldDB" id="A0A1G2C4C0"/>
<sequence length="113" mass="12883">MVKKKKQKNLVDYSELVHITYFLIGVGIFIDTLLLKKNYDALFVVVSVLWLITMFVFKLSSFLSAKLGIAFILLSGFFLSVKFTNGAEDAGTWAYMFFAVALVKKLSEMRKDH</sequence>
<accession>A0A1G2C4C0</accession>
<protein>
    <submittedName>
        <fullName evidence="2">Uncharacterized protein</fullName>
    </submittedName>
</protein>
<evidence type="ECO:0000313" key="3">
    <source>
        <dbReference type="Proteomes" id="UP000176648"/>
    </source>
</evidence>
<feature type="transmembrane region" description="Helical" evidence="1">
    <location>
        <begin position="67"/>
        <end position="84"/>
    </location>
</feature>
<dbReference type="EMBL" id="MHKU01000040">
    <property type="protein sequence ID" value="OGY96228.1"/>
    <property type="molecule type" value="Genomic_DNA"/>
</dbReference>
<evidence type="ECO:0000313" key="2">
    <source>
        <dbReference type="EMBL" id="OGY96228.1"/>
    </source>
</evidence>
<proteinExistence type="predicted"/>
<feature type="transmembrane region" description="Helical" evidence="1">
    <location>
        <begin position="16"/>
        <end position="35"/>
    </location>
</feature>
<reference evidence="2 3" key="1">
    <citation type="journal article" date="2016" name="Nat. Commun.">
        <title>Thousands of microbial genomes shed light on interconnected biogeochemical processes in an aquifer system.</title>
        <authorList>
            <person name="Anantharaman K."/>
            <person name="Brown C.T."/>
            <person name="Hug L.A."/>
            <person name="Sharon I."/>
            <person name="Castelle C.J."/>
            <person name="Probst A.J."/>
            <person name="Thomas B.C."/>
            <person name="Singh A."/>
            <person name="Wilkins M.J."/>
            <person name="Karaoz U."/>
            <person name="Brodie E.L."/>
            <person name="Williams K.H."/>
            <person name="Hubbard S.S."/>
            <person name="Banfield J.F."/>
        </authorList>
    </citation>
    <scope>NUCLEOTIDE SEQUENCE [LARGE SCALE GENOMIC DNA]</scope>
</reference>
<feature type="transmembrane region" description="Helical" evidence="1">
    <location>
        <begin position="41"/>
        <end position="60"/>
    </location>
</feature>
<name>A0A1G2C4C0_9BACT</name>
<evidence type="ECO:0000256" key="1">
    <source>
        <dbReference type="SAM" id="Phobius"/>
    </source>
</evidence>
<organism evidence="2 3">
    <name type="scientific">Candidatus Liptonbacteria bacterium GWB1_49_6</name>
    <dbReference type="NCBI Taxonomy" id="1798644"/>
    <lineage>
        <taxon>Bacteria</taxon>
        <taxon>Candidatus Liptoniibacteriota</taxon>
    </lineage>
</organism>
<keyword evidence="1" id="KW-1133">Transmembrane helix</keyword>
<gene>
    <name evidence="2" type="ORF">A2122_01805</name>
</gene>
<dbReference type="Proteomes" id="UP000176648">
    <property type="component" value="Unassembled WGS sequence"/>
</dbReference>
<keyword evidence="1" id="KW-0812">Transmembrane</keyword>
<keyword evidence="1" id="KW-0472">Membrane</keyword>
<comment type="caution">
    <text evidence="2">The sequence shown here is derived from an EMBL/GenBank/DDBJ whole genome shotgun (WGS) entry which is preliminary data.</text>
</comment>